<protein>
    <submittedName>
        <fullName evidence="2">Transposase</fullName>
    </submittedName>
</protein>
<dbReference type="InterPro" id="IPR002525">
    <property type="entry name" value="Transp_IS110-like_N"/>
</dbReference>
<dbReference type="Proteomes" id="UP000521313">
    <property type="component" value="Unassembled WGS sequence"/>
</dbReference>
<evidence type="ECO:0000313" key="2">
    <source>
        <dbReference type="EMBL" id="MBB5185707.1"/>
    </source>
</evidence>
<gene>
    <name evidence="2" type="ORF">HNQ43_001787</name>
</gene>
<organism evidence="2 3">
    <name type="scientific">Faecalicoccus acidiformans</name>
    <dbReference type="NCBI Taxonomy" id="915173"/>
    <lineage>
        <taxon>Bacteria</taxon>
        <taxon>Bacillati</taxon>
        <taxon>Bacillota</taxon>
        <taxon>Erysipelotrichia</taxon>
        <taxon>Erysipelotrichales</taxon>
        <taxon>Erysipelotrichaceae</taxon>
        <taxon>Faecalicoccus</taxon>
    </lineage>
</organism>
<sequence>MTILFCGIDVAKFEHVASIYDPSTGEIILDSVHFSNDDKGFKTLLETLKKNKNHEILVGFESTGHYHQTLFHFLTVHHFKCYLINPYMTNKFRSISLRDTKNDNIDSRAIAHFLSFEYRNLIDEEYQVNELKELAKERSFLMTDSSKMKIKLKSYLDRVFPELEKIVDVHTKAIRAILKEFPTARDIANTRID</sequence>
<reference evidence="2 3" key="1">
    <citation type="submission" date="2020-08" db="EMBL/GenBank/DDBJ databases">
        <title>Genomic Encyclopedia of Type Strains, Phase IV (KMG-IV): sequencing the most valuable type-strain genomes for metagenomic binning, comparative biology and taxonomic classification.</title>
        <authorList>
            <person name="Goeker M."/>
        </authorList>
    </citation>
    <scope>NUCLEOTIDE SEQUENCE [LARGE SCALE GENOMIC DNA]</scope>
    <source>
        <strain evidence="2 3">DSM 26963</strain>
    </source>
</reference>
<dbReference type="GO" id="GO:0003677">
    <property type="term" value="F:DNA binding"/>
    <property type="evidence" value="ECO:0007669"/>
    <property type="project" value="InterPro"/>
</dbReference>
<dbReference type="PANTHER" id="PTHR33055:SF15">
    <property type="entry name" value="TRANSPOSASE-RELATED"/>
    <property type="match status" value="1"/>
</dbReference>
<proteinExistence type="predicted"/>
<dbReference type="EMBL" id="JACHHD010000024">
    <property type="protein sequence ID" value="MBB5185707.1"/>
    <property type="molecule type" value="Genomic_DNA"/>
</dbReference>
<feature type="domain" description="Transposase IS110-like N-terminal" evidence="1">
    <location>
        <begin position="6"/>
        <end position="161"/>
    </location>
</feature>
<name>A0A7W8G068_9FIRM</name>
<dbReference type="GO" id="GO:0004803">
    <property type="term" value="F:transposase activity"/>
    <property type="evidence" value="ECO:0007669"/>
    <property type="project" value="InterPro"/>
</dbReference>
<evidence type="ECO:0000313" key="3">
    <source>
        <dbReference type="Proteomes" id="UP000521313"/>
    </source>
</evidence>
<dbReference type="AlphaFoldDB" id="A0A7W8G068"/>
<dbReference type="PANTHER" id="PTHR33055">
    <property type="entry name" value="TRANSPOSASE FOR INSERTION SEQUENCE ELEMENT IS1111A"/>
    <property type="match status" value="1"/>
</dbReference>
<dbReference type="GO" id="GO:0006313">
    <property type="term" value="P:DNA transposition"/>
    <property type="evidence" value="ECO:0007669"/>
    <property type="project" value="InterPro"/>
</dbReference>
<dbReference type="RefSeq" id="WP_183376915.1">
    <property type="nucleotide sequence ID" value="NZ_JACHHD010000024.1"/>
</dbReference>
<dbReference type="InterPro" id="IPR047650">
    <property type="entry name" value="Transpos_IS110"/>
</dbReference>
<dbReference type="Pfam" id="PF01548">
    <property type="entry name" value="DEDD_Tnp_IS110"/>
    <property type="match status" value="1"/>
</dbReference>
<comment type="caution">
    <text evidence="2">The sequence shown here is derived from an EMBL/GenBank/DDBJ whole genome shotgun (WGS) entry which is preliminary data.</text>
</comment>
<evidence type="ECO:0000259" key="1">
    <source>
        <dbReference type="Pfam" id="PF01548"/>
    </source>
</evidence>
<accession>A0A7W8G068</accession>